<evidence type="ECO:0000313" key="3">
    <source>
        <dbReference type="Proteomes" id="UP000019202"/>
    </source>
</evidence>
<comment type="caution">
    <text evidence="2">The sequence shown here is derived from an EMBL/GenBank/DDBJ whole genome shotgun (WGS) entry which is preliminary data.</text>
</comment>
<dbReference type="STRING" id="1427518.XSR1_180079"/>
<keyword evidence="1" id="KW-0472">Membrane</keyword>
<reference evidence="2" key="1">
    <citation type="submission" date="2013-11" db="EMBL/GenBank/DDBJ databases">
        <title>Draft genome sequence and annotation of the entomopathogenic bacteria, Xenorhabdus cabanillasi strain JM26 and Xenorhabdus szentirmai strain DSM 16338.</title>
        <authorList>
            <person name="Gualtieri M."/>
            <person name="Ogier J.C."/>
            <person name="Pages S."/>
            <person name="Givaudan A."/>
            <person name="Gaudriault S."/>
        </authorList>
    </citation>
    <scope>NUCLEOTIDE SEQUENCE [LARGE SCALE GENOMIC DNA]</scope>
    <source>
        <strain evidence="2">DSM 16338</strain>
    </source>
</reference>
<keyword evidence="1" id="KW-0812">Transmembrane</keyword>
<evidence type="ECO:0000313" key="2">
    <source>
        <dbReference type="EMBL" id="CDL82047.1"/>
    </source>
</evidence>
<dbReference type="Proteomes" id="UP000019202">
    <property type="component" value="Unassembled WGS sequence"/>
</dbReference>
<keyword evidence="1" id="KW-1133">Transmembrane helix</keyword>
<organism evidence="2 3">
    <name type="scientific">Xenorhabdus szentirmaii DSM 16338</name>
    <dbReference type="NCBI Taxonomy" id="1427518"/>
    <lineage>
        <taxon>Bacteria</taxon>
        <taxon>Pseudomonadati</taxon>
        <taxon>Pseudomonadota</taxon>
        <taxon>Gammaproteobacteria</taxon>
        <taxon>Enterobacterales</taxon>
        <taxon>Morganellaceae</taxon>
        <taxon>Xenorhabdus</taxon>
    </lineage>
</organism>
<dbReference type="AlphaFoldDB" id="W1IU85"/>
<proteinExistence type="predicted"/>
<evidence type="ECO:0000256" key="1">
    <source>
        <dbReference type="SAM" id="Phobius"/>
    </source>
</evidence>
<evidence type="ECO:0008006" key="4">
    <source>
        <dbReference type="Google" id="ProtNLM"/>
    </source>
</evidence>
<name>W1IU85_9GAMM</name>
<sequence length="140" mass="15859">MSSLIYGVIMWNSDPERGNMQLLANFLSPIDAHIILGRMLSEGIYAVVIDEGIVWNNYMYSQAFGGVKLLVHCVDVKRARAILSQIEDNGFLLDIAENCSEKTKSFTSRYRSHVLINTFLVILLFLMTGIALPLKYDFYS</sequence>
<feature type="transmembrane region" description="Helical" evidence="1">
    <location>
        <begin position="114"/>
        <end position="134"/>
    </location>
</feature>
<keyword evidence="3" id="KW-1185">Reference proteome</keyword>
<protein>
    <recommendedName>
        <fullName evidence="4">DUF2007 domain-containing protein</fullName>
    </recommendedName>
</protein>
<accession>W1IU85</accession>
<dbReference type="EMBL" id="CBXF010000075">
    <property type="protein sequence ID" value="CDL82047.1"/>
    <property type="molecule type" value="Genomic_DNA"/>
</dbReference>
<gene>
    <name evidence="2" type="ORF">XSR1_180079</name>
</gene>